<dbReference type="InParanoid" id="A0A545ARA6"/>
<keyword evidence="2" id="KW-0472">Membrane</keyword>
<organism evidence="3 4">
    <name type="scientific">Cryptosporangium phraense</name>
    <dbReference type="NCBI Taxonomy" id="2593070"/>
    <lineage>
        <taxon>Bacteria</taxon>
        <taxon>Bacillati</taxon>
        <taxon>Actinomycetota</taxon>
        <taxon>Actinomycetes</taxon>
        <taxon>Cryptosporangiales</taxon>
        <taxon>Cryptosporangiaceae</taxon>
        <taxon>Cryptosporangium</taxon>
    </lineage>
</organism>
<evidence type="ECO:0000313" key="4">
    <source>
        <dbReference type="Proteomes" id="UP000317982"/>
    </source>
</evidence>
<keyword evidence="2" id="KW-1133">Transmembrane helix</keyword>
<dbReference type="EMBL" id="VIRS01000011">
    <property type="protein sequence ID" value="TQS43842.1"/>
    <property type="molecule type" value="Genomic_DNA"/>
</dbReference>
<gene>
    <name evidence="3" type="ORF">FL583_17615</name>
</gene>
<evidence type="ECO:0000256" key="2">
    <source>
        <dbReference type="SAM" id="Phobius"/>
    </source>
</evidence>
<evidence type="ECO:0000313" key="3">
    <source>
        <dbReference type="EMBL" id="TQS43842.1"/>
    </source>
</evidence>
<keyword evidence="4" id="KW-1185">Reference proteome</keyword>
<feature type="transmembrane region" description="Helical" evidence="2">
    <location>
        <begin position="179"/>
        <end position="205"/>
    </location>
</feature>
<sequence>MSAPPMSRPMPPTESVTEPIPGAAGRLTARGSARAGTPTATVGDLLTVVGGLLVLAFSKLPFVSYTDGRYTAIADRADLPTSWTAWTSATFLAPLSWVAILAAVVAAVLGVLRVFRRDRFGVLGLRPAQVRVLLSSLTLLILFCLGVSSKTVMFGDDRPATTSTGIKVTSTLSLDLGGYLMLLAAVVLLLGTVLTASGAGGAVLWPPPSGVRQVFMRTPGGGTRRRRPEPQADAYPAPPIPGYGPPGGYGPPRRY</sequence>
<dbReference type="RefSeq" id="WP_142705753.1">
    <property type="nucleotide sequence ID" value="NZ_VIRS01000011.1"/>
</dbReference>
<evidence type="ECO:0000256" key="1">
    <source>
        <dbReference type="SAM" id="MobiDB-lite"/>
    </source>
</evidence>
<feature type="transmembrane region" description="Helical" evidence="2">
    <location>
        <begin position="35"/>
        <end position="57"/>
    </location>
</feature>
<proteinExistence type="predicted"/>
<accession>A0A545ARA6</accession>
<feature type="transmembrane region" description="Helical" evidence="2">
    <location>
        <begin position="91"/>
        <end position="112"/>
    </location>
</feature>
<reference evidence="3 4" key="1">
    <citation type="submission" date="2019-07" db="EMBL/GenBank/DDBJ databases">
        <title>Cryptosporangium phraense sp. nov., isolated from plant litter.</title>
        <authorList>
            <person name="Suriyachadkun C."/>
        </authorList>
    </citation>
    <scope>NUCLEOTIDE SEQUENCE [LARGE SCALE GENOMIC DNA]</scope>
    <source>
        <strain evidence="3 4">A-T 5661</strain>
    </source>
</reference>
<name>A0A545ARA6_9ACTN</name>
<feature type="region of interest" description="Disordered" evidence="1">
    <location>
        <begin position="1"/>
        <end position="23"/>
    </location>
</feature>
<comment type="caution">
    <text evidence="3">The sequence shown here is derived from an EMBL/GenBank/DDBJ whole genome shotgun (WGS) entry which is preliminary data.</text>
</comment>
<feature type="region of interest" description="Disordered" evidence="1">
    <location>
        <begin position="215"/>
        <end position="255"/>
    </location>
</feature>
<dbReference type="AlphaFoldDB" id="A0A545ARA6"/>
<keyword evidence="2" id="KW-0812">Transmembrane</keyword>
<dbReference type="OrthoDB" id="5193025at2"/>
<feature type="compositionally biased region" description="Pro residues" evidence="1">
    <location>
        <begin position="1"/>
        <end position="12"/>
    </location>
</feature>
<feature type="transmembrane region" description="Helical" evidence="2">
    <location>
        <begin position="132"/>
        <end position="149"/>
    </location>
</feature>
<protein>
    <submittedName>
        <fullName evidence="3">Uncharacterized protein</fullName>
    </submittedName>
</protein>
<dbReference type="Proteomes" id="UP000317982">
    <property type="component" value="Unassembled WGS sequence"/>
</dbReference>